<dbReference type="InterPro" id="IPR029058">
    <property type="entry name" value="AB_hydrolase_fold"/>
</dbReference>
<dbReference type="RefSeq" id="WP_083114662.1">
    <property type="nucleotide sequence ID" value="NZ_JACKTS010000040.1"/>
</dbReference>
<dbReference type="GO" id="GO:0004016">
    <property type="term" value="F:adenylate cyclase activity"/>
    <property type="evidence" value="ECO:0007669"/>
    <property type="project" value="UniProtKB-ARBA"/>
</dbReference>
<dbReference type="GO" id="GO:0009190">
    <property type="term" value="P:cyclic nucleotide biosynthetic process"/>
    <property type="evidence" value="ECO:0007669"/>
    <property type="project" value="InterPro"/>
</dbReference>
<dbReference type="SMART" id="SM00044">
    <property type="entry name" value="CYCc"/>
    <property type="match status" value="1"/>
</dbReference>
<sequence length="473" mass="50921">MAQAPRTRYARCGDPELNLDIAYQVLGEGPIDLLVVPGPSIPVDTIDAEPSMYRFHRRLASFSRLIRFDHRGVGLSSRVPSLDLLGPRSWAEDAIAVMDAAGCERAALLGSGFTATTALVIAAEYPERVSSLVIVNGSARTLWAPDYDIGTQPEIADPFINIGTEPDAVERGFDVLGILAPSVVDDDAFRSWWDLAGNRAASPSMARGFISAVRNCDARDCLDGITAPTLILHRDDTRFVPCAHGRYLAEHIAGARFVELGGSDALYWVGDTAAMLDEIEEFITGVRGGGEAERVLTTIMFTDIVGSTRRAATLGDERWRDLLDNHDNLVRHEIQRFGGREVNTAGDGFVMTFTSPSAAIACADAIVDAVHVLGIEVRVGIHAGEVEIRGALKSDVAGMAVHIGARVSALAGPSEVLVSATVRDIVTGSRHRFAERGEHELKGVPGRWRVYALSRADAAGDRAELRRYPGGTE</sequence>
<feature type="domain" description="Guanylate cyclase" evidence="1">
    <location>
        <begin position="298"/>
        <end position="408"/>
    </location>
</feature>
<reference evidence="2 3" key="1">
    <citation type="submission" date="2017-02" db="EMBL/GenBank/DDBJ databases">
        <title>The new phylogeny of genus Mycobacterium.</title>
        <authorList>
            <person name="Tortoli E."/>
            <person name="Trovato A."/>
            <person name="Cirillo D.M."/>
        </authorList>
    </citation>
    <scope>NUCLEOTIDE SEQUENCE [LARGE SCALE GENOMIC DNA]</scope>
    <source>
        <strain evidence="2 3">DSM 45057</strain>
    </source>
</reference>
<dbReference type="InterPro" id="IPR001054">
    <property type="entry name" value="A/G_cyclase"/>
</dbReference>
<dbReference type="AlphaFoldDB" id="A0A1W9ZLW1"/>
<dbReference type="OrthoDB" id="27092at2"/>
<dbReference type="InterPro" id="IPR029787">
    <property type="entry name" value="Nucleotide_cyclase"/>
</dbReference>
<evidence type="ECO:0000313" key="3">
    <source>
        <dbReference type="Proteomes" id="UP000192284"/>
    </source>
</evidence>
<name>A0A1W9ZLW1_MYCAN</name>
<dbReference type="PROSITE" id="PS50125">
    <property type="entry name" value="GUANYLATE_CYCLASE_2"/>
    <property type="match status" value="1"/>
</dbReference>
<dbReference type="PANTHER" id="PTHR43433:SF8">
    <property type="entry name" value="BIFUNCTIONAL LIPASE_ADENYLATE CYCLASE LIPJ"/>
    <property type="match status" value="1"/>
</dbReference>
<accession>A0A1W9ZLW1</accession>
<dbReference type="GO" id="GO:0035556">
    <property type="term" value="P:intracellular signal transduction"/>
    <property type="evidence" value="ECO:0007669"/>
    <property type="project" value="InterPro"/>
</dbReference>
<dbReference type="PANTHER" id="PTHR43433">
    <property type="entry name" value="HYDROLASE, ALPHA/BETA FOLD FAMILY PROTEIN"/>
    <property type="match status" value="1"/>
</dbReference>
<dbReference type="Pfam" id="PF00561">
    <property type="entry name" value="Abhydrolase_1"/>
    <property type="match status" value="1"/>
</dbReference>
<dbReference type="Pfam" id="PF00211">
    <property type="entry name" value="Guanylate_cyc"/>
    <property type="match status" value="1"/>
</dbReference>
<evidence type="ECO:0000313" key="2">
    <source>
        <dbReference type="EMBL" id="ORA18097.1"/>
    </source>
</evidence>
<comment type="caution">
    <text evidence="2">The sequence shown here is derived from an EMBL/GenBank/DDBJ whole genome shotgun (WGS) entry which is preliminary data.</text>
</comment>
<gene>
    <name evidence="2" type="ORF">BST12_18965</name>
</gene>
<proteinExistence type="predicted"/>
<dbReference type="Gene3D" id="3.40.50.1820">
    <property type="entry name" value="alpha/beta hydrolase"/>
    <property type="match status" value="1"/>
</dbReference>
<keyword evidence="3" id="KW-1185">Reference proteome</keyword>
<dbReference type="InterPro" id="IPR000073">
    <property type="entry name" value="AB_hydrolase_1"/>
</dbReference>
<dbReference type="PRINTS" id="PR00111">
    <property type="entry name" value="ABHYDROLASE"/>
</dbReference>
<protein>
    <submittedName>
        <fullName evidence="2">Adenylate/guanylate cyclase domain-containing protein</fullName>
    </submittedName>
</protein>
<organism evidence="2 3">
    <name type="scientific">Mycobacterium angelicum</name>
    <dbReference type="NCBI Taxonomy" id="470074"/>
    <lineage>
        <taxon>Bacteria</taxon>
        <taxon>Bacillati</taxon>
        <taxon>Actinomycetota</taxon>
        <taxon>Actinomycetes</taxon>
        <taxon>Mycobacteriales</taxon>
        <taxon>Mycobacteriaceae</taxon>
        <taxon>Mycobacterium</taxon>
    </lineage>
</organism>
<evidence type="ECO:0000259" key="1">
    <source>
        <dbReference type="PROSITE" id="PS50125"/>
    </source>
</evidence>
<dbReference type="CDD" id="cd07302">
    <property type="entry name" value="CHD"/>
    <property type="match status" value="1"/>
</dbReference>
<dbReference type="InterPro" id="IPR050471">
    <property type="entry name" value="AB_hydrolase"/>
</dbReference>
<dbReference type="SUPFAM" id="SSF53474">
    <property type="entry name" value="alpha/beta-Hydrolases"/>
    <property type="match status" value="1"/>
</dbReference>
<dbReference type="Gene3D" id="3.30.70.1230">
    <property type="entry name" value="Nucleotide cyclase"/>
    <property type="match status" value="1"/>
</dbReference>
<dbReference type="Proteomes" id="UP000192284">
    <property type="component" value="Unassembled WGS sequence"/>
</dbReference>
<dbReference type="SUPFAM" id="SSF55073">
    <property type="entry name" value="Nucleotide cyclase"/>
    <property type="match status" value="1"/>
</dbReference>
<dbReference type="EMBL" id="MVHE01000036">
    <property type="protein sequence ID" value="ORA18097.1"/>
    <property type="molecule type" value="Genomic_DNA"/>
</dbReference>